<keyword evidence="5" id="KW-1133">Transmembrane helix</keyword>
<organism evidence="10">
    <name type="scientific">freshwater metagenome</name>
    <dbReference type="NCBI Taxonomy" id="449393"/>
    <lineage>
        <taxon>unclassified sequences</taxon>
        <taxon>metagenomes</taxon>
        <taxon>ecological metagenomes</taxon>
    </lineage>
</organism>
<evidence type="ECO:0000256" key="6">
    <source>
        <dbReference type="ARBA" id="ARBA00023010"/>
    </source>
</evidence>
<dbReference type="InterPro" id="IPR003369">
    <property type="entry name" value="TatA/B/E"/>
</dbReference>
<dbReference type="Gene3D" id="1.20.5.3310">
    <property type="match status" value="1"/>
</dbReference>
<sequence length="106" mass="11551">MFDFGAGEVLGLVVLALILVGPERMPRVAGDLAKMIRKVRSMTNTATAEIRENLGPGFEDLTPSDLNPKTFIRKHVASVLDEEDERDGKGKSGESAFKPQIDPDLL</sequence>
<dbReference type="EMBL" id="JNSK01000184">
    <property type="protein sequence ID" value="KGA13055.1"/>
    <property type="molecule type" value="Genomic_DNA"/>
</dbReference>
<evidence type="ECO:0000256" key="2">
    <source>
        <dbReference type="ARBA" id="ARBA00022448"/>
    </source>
</evidence>
<evidence type="ECO:0000313" key="9">
    <source>
        <dbReference type="EMBL" id="CAB4654127.1"/>
    </source>
</evidence>
<dbReference type="AlphaFoldDB" id="A0A094PMV9"/>
<evidence type="ECO:0000256" key="1">
    <source>
        <dbReference type="ARBA" id="ARBA00004167"/>
    </source>
</evidence>
<evidence type="ECO:0000256" key="7">
    <source>
        <dbReference type="ARBA" id="ARBA00023136"/>
    </source>
</evidence>
<keyword evidence="7" id="KW-0472">Membrane</keyword>
<dbReference type="Pfam" id="PF02416">
    <property type="entry name" value="TatA_B_E"/>
    <property type="match status" value="1"/>
</dbReference>
<dbReference type="EMBL" id="CAEZWL010000014">
    <property type="protein sequence ID" value="CAB4654127.1"/>
    <property type="molecule type" value="Genomic_DNA"/>
</dbReference>
<evidence type="ECO:0000256" key="5">
    <source>
        <dbReference type="ARBA" id="ARBA00022989"/>
    </source>
</evidence>
<dbReference type="NCBIfam" id="NF002377">
    <property type="entry name" value="PRK01371.1-4"/>
    <property type="match status" value="1"/>
</dbReference>
<keyword evidence="3" id="KW-0812">Transmembrane</keyword>
<reference evidence="10" key="1">
    <citation type="submission" date="2014-05" db="EMBL/GenBank/DDBJ databases">
        <title>Key roles for freshwater Actinobacteria revealed by deep metagenomic sequencing.</title>
        <authorList>
            <person name="Ghai R."/>
            <person name="Mizuno C.M."/>
            <person name="Picazo A."/>
            <person name="Camacho A."/>
            <person name="Rodriguez-Valera F."/>
        </authorList>
    </citation>
    <scope>NUCLEOTIDE SEQUENCE</scope>
</reference>
<comment type="subcellular location">
    <subcellularLocation>
        <location evidence="1">Membrane</location>
        <topology evidence="1">Single-pass membrane protein</topology>
    </subcellularLocation>
</comment>
<keyword evidence="2" id="KW-0813">Transport</keyword>
<feature type="region of interest" description="Disordered" evidence="8">
    <location>
        <begin position="80"/>
        <end position="106"/>
    </location>
</feature>
<keyword evidence="6" id="KW-0811">Translocation</keyword>
<evidence type="ECO:0000256" key="4">
    <source>
        <dbReference type="ARBA" id="ARBA00022927"/>
    </source>
</evidence>
<proteinExistence type="predicted"/>
<keyword evidence="4" id="KW-0653">Protein transport</keyword>
<evidence type="ECO:0000256" key="3">
    <source>
        <dbReference type="ARBA" id="ARBA00022692"/>
    </source>
</evidence>
<evidence type="ECO:0000256" key="8">
    <source>
        <dbReference type="SAM" id="MobiDB-lite"/>
    </source>
</evidence>
<evidence type="ECO:0000313" key="10">
    <source>
        <dbReference type="EMBL" id="KGA13055.1"/>
    </source>
</evidence>
<gene>
    <name evidence="10" type="ORF">GM50_23210</name>
    <name evidence="9" type="ORF">UFOPK2243_00702</name>
</gene>
<protein>
    <submittedName>
        <fullName evidence="9">Unannotated protein</fullName>
    </submittedName>
</protein>
<reference evidence="9" key="2">
    <citation type="submission" date="2020-05" db="EMBL/GenBank/DDBJ databases">
        <authorList>
            <person name="Chiriac C."/>
            <person name="Salcher M."/>
            <person name="Ghai R."/>
            <person name="Kavagutti S V."/>
        </authorList>
    </citation>
    <scope>NUCLEOTIDE SEQUENCE</scope>
</reference>
<name>A0A094PMV9_9ZZZZ</name>
<dbReference type="PRINTS" id="PR01506">
    <property type="entry name" value="TATBPROTEIN"/>
</dbReference>
<accession>A0A094PMV9</accession>